<organism evidence="2 3">
    <name type="scientific">Penicillium atrosanguineum</name>
    <dbReference type="NCBI Taxonomy" id="1132637"/>
    <lineage>
        <taxon>Eukaryota</taxon>
        <taxon>Fungi</taxon>
        <taxon>Dikarya</taxon>
        <taxon>Ascomycota</taxon>
        <taxon>Pezizomycotina</taxon>
        <taxon>Eurotiomycetes</taxon>
        <taxon>Eurotiomycetidae</taxon>
        <taxon>Eurotiales</taxon>
        <taxon>Aspergillaceae</taxon>
        <taxon>Penicillium</taxon>
    </lineage>
</organism>
<dbReference type="OrthoDB" id="5375886at2759"/>
<sequence>MSAPYPGRQSPPPERQSGAQGNDPPASGKIGNSSVRPGPEFGQQESDKSKAHGLESNPTHPLEKLEEAKYHKGTGN</sequence>
<reference evidence="2" key="2">
    <citation type="journal article" date="2023" name="IMA Fungus">
        <title>Comparative genomic study of the Penicillium genus elucidates a diverse pangenome and 15 lateral gene transfer events.</title>
        <authorList>
            <person name="Petersen C."/>
            <person name="Sorensen T."/>
            <person name="Nielsen M.R."/>
            <person name="Sondergaard T.E."/>
            <person name="Sorensen J.L."/>
            <person name="Fitzpatrick D.A."/>
            <person name="Frisvad J.C."/>
            <person name="Nielsen K.L."/>
        </authorList>
    </citation>
    <scope>NUCLEOTIDE SEQUENCE</scope>
    <source>
        <strain evidence="2">IBT 21472</strain>
    </source>
</reference>
<dbReference type="AlphaFoldDB" id="A0A9W9HIK5"/>
<reference evidence="2" key="1">
    <citation type="submission" date="2022-12" db="EMBL/GenBank/DDBJ databases">
        <authorList>
            <person name="Petersen C."/>
        </authorList>
    </citation>
    <scope>NUCLEOTIDE SEQUENCE</scope>
    <source>
        <strain evidence="2">IBT 21472</strain>
    </source>
</reference>
<accession>A0A9W9HIK5</accession>
<dbReference type="Proteomes" id="UP001147746">
    <property type="component" value="Unassembled WGS sequence"/>
</dbReference>
<name>A0A9W9HIK5_9EURO</name>
<keyword evidence="3" id="KW-1185">Reference proteome</keyword>
<evidence type="ECO:0000313" key="2">
    <source>
        <dbReference type="EMBL" id="KAJ5324715.1"/>
    </source>
</evidence>
<feature type="compositionally biased region" description="Basic and acidic residues" evidence="1">
    <location>
        <begin position="61"/>
        <end position="70"/>
    </location>
</feature>
<protein>
    <submittedName>
        <fullName evidence="2">Uncharacterized protein</fullName>
    </submittedName>
</protein>
<evidence type="ECO:0000313" key="3">
    <source>
        <dbReference type="Proteomes" id="UP001147746"/>
    </source>
</evidence>
<dbReference type="EMBL" id="JAPZBO010000002">
    <property type="protein sequence ID" value="KAJ5324715.1"/>
    <property type="molecule type" value="Genomic_DNA"/>
</dbReference>
<comment type="caution">
    <text evidence="2">The sequence shown here is derived from an EMBL/GenBank/DDBJ whole genome shotgun (WGS) entry which is preliminary data.</text>
</comment>
<evidence type="ECO:0000256" key="1">
    <source>
        <dbReference type="SAM" id="MobiDB-lite"/>
    </source>
</evidence>
<gene>
    <name evidence="2" type="ORF">N7476_003315</name>
</gene>
<feature type="region of interest" description="Disordered" evidence="1">
    <location>
        <begin position="1"/>
        <end position="76"/>
    </location>
</feature>
<proteinExistence type="predicted"/>